<keyword evidence="2" id="KW-1185">Reference proteome</keyword>
<dbReference type="EMBL" id="JAENHL010000007">
    <property type="protein sequence ID" value="MBK1868363.1"/>
    <property type="molecule type" value="Genomic_DNA"/>
</dbReference>
<reference evidence="1" key="1">
    <citation type="submission" date="2021-01" db="EMBL/GenBank/DDBJ databases">
        <authorList>
            <person name="Sun Q."/>
        </authorList>
    </citation>
    <scope>NUCLEOTIDE SEQUENCE</scope>
    <source>
        <strain evidence="1">YIM B02566</strain>
    </source>
</reference>
<comment type="caution">
    <text evidence="1">The sequence shown here is derived from an EMBL/GenBank/DDBJ whole genome shotgun (WGS) entry which is preliminary data.</text>
</comment>
<gene>
    <name evidence="1" type="ORF">JHL16_18565</name>
</gene>
<name>A0ACC5R6W8_9HYPH</name>
<evidence type="ECO:0000313" key="1">
    <source>
        <dbReference type="EMBL" id="MBK1868363.1"/>
    </source>
</evidence>
<organism evidence="1 2">
    <name type="scientific">Taklimakanibacter albus</name>
    <dbReference type="NCBI Taxonomy" id="2800327"/>
    <lineage>
        <taxon>Bacteria</taxon>
        <taxon>Pseudomonadati</taxon>
        <taxon>Pseudomonadota</taxon>
        <taxon>Alphaproteobacteria</taxon>
        <taxon>Hyphomicrobiales</taxon>
        <taxon>Aestuariivirgaceae</taxon>
        <taxon>Taklimakanibacter</taxon>
    </lineage>
</organism>
<sequence length="177" mass="19587">MSAQATQTSPRELAALFAQLADELIPGDDTWPSAASIGVQGIMLLRFAEENGEKDVLRLTAALLAAGAPFTGKSEAERRAIVEALATQEPDLFDRIRSAAVFAYYESPIVAEAIRQSGRPYQMSPHKSGYPRQRFDIERDRPKHARGAYVPTDRVKRIDISSLDLATSRTENWGLKR</sequence>
<protein>
    <submittedName>
        <fullName evidence="1">Uncharacterized protein</fullName>
    </submittedName>
</protein>
<dbReference type="Proteomes" id="UP000616151">
    <property type="component" value="Unassembled WGS sequence"/>
</dbReference>
<evidence type="ECO:0000313" key="2">
    <source>
        <dbReference type="Proteomes" id="UP000616151"/>
    </source>
</evidence>
<accession>A0ACC5R6W8</accession>
<proteinExistence type="predicted"/>